<protein>
    <recommendedName>
        <fullName evidence="1">Putative auto-transporter adhesin head GIN domain-containing protein</fullName>
    </recommendedName>
</protein>
<organism evidence="2">
    <name type="scientific">Treponema denticola H-22</name>
    <dbReference type="NCBI Taxonomy" id="999432"/>
    <lineage>
        <taxon>Bacteria</taxon>
        <taxon>Pseudomonadati</taxon>
        <taxon>Spirochaetota</taxon>
        <taxon>Spirochaetia</taxon>
        <taxon>Spirochaetales</taxon>
        <taxon>Treponemataceae</taxon>
        <taxon>Treponema</taxon>
    </lineage>
</organism>
<name>A0A0E2E1P7_TREDN</name>
<dbReference type="HOGENOM" id="CLU_072746_2_1_12"/>
<gene>
    <name evidence="2" type="ORF">HMPREF9726_02283</name>
</gene>
<reference evidence="2" key="1">
    <citation type="submission" date="2012-01" db="EMBL/GenBank/DDBJ databases">
        <title>The Genome Sequence of Treponema denticola H-22.</title>
        <authorList>
            <consortium name="The Broad Institute Genome Sequencing Platform"/>
            <person name="Earl A."/>
            <person name="Ward D."/>
            <person name="Feldgarden M."/>
            <person name="Gevers D."/>
            <person name="Blanton J.M."/>
            <person name="Fenno C.J."/>
            <person name="Baranova O.V."/>
            <person name="Mathney J."/>
            <person name="Dewhirst F.E."/>
            <person name="Izard J."/>
            <person name="Young S.K."/>
            <person name="Zeng Q."/>
            <person name="Gargeya S."/>
            <person name="Fitzgerald M."/>
            <person name="Haas B."/>
            <person name="Abouelleil A."/>
            <person name="Alvarado L."/>
            <person name="Arachchi H.M."/>
            <person name="Berlin A."/>
            <person name="Chapman S.B."/>
            <person name="Gearin G."/>
            <person name="Goldberg J."/>
            <person name="Griggs A."/>
            <person name="Gujja S."/>
            <person name="Hansen M."/>
            <person name="Heiman D."/>
            <person name="Howarth C."/>
            <person name="Larimer J."/>
            <person name="Lui A."/>
            <person name="MacDonald P.J.P."/>
            <person name="McCowen C."/>
            <person name="Montmayeur A."/>
            <person name="Murphy C."/>
            <person name="Neiman D."/>
            <person name="Pearson M."/>
            <person name="Priest M."/>
            <person name="Roberts A."/>
            <person name="Saif S."/>
            <person name="Shea T."/>
            <person name="Sisk P."/>
            <person name="Stolte C."/>
            <person name="Sykes S."/>
            <person name="Wortman J."/>
            <person name="Nusbaum C."/>
            <person name="Birren B."/>
        </authorList>
    </citation>
    <scope>NUCLEOTIDE SEQUENCE [LARGE SCALE GENOMIC DNA]</scope>
    <source>
        <strain evidence="2">H-22</strain>
    </source>
</reference>
<dbReference type="Pfam" id="PF10988">
    <property type="entry name" value="DUF2807"/>
    <property type="match status" value="1"/>
</dbReference>
<evidence type="ECO:0000259" key="1">
    <source>
        <dbReference type="Pfam" id="PF10988"/>
    </source>
</evidence>
<accession>A0A0E2E1P7</accession>
<dbReference type="AlphaFoldDB" id="A0A0E2E1P7"/>
<feature type="domain" description="Putative auto-transporter adhesin head GIN" evidence="1">
    <location>
        <begin position="50"/>
        <end position="235"/>
    </location>
</feature>
<comment type="caution">
    <text evidence="2">The sequence shown here is derived from an EMBL/GenBank/DDBJ whole genome shotgun (WGS) entry which is preliminary data.</text>
</comment>
<dbReference type="EMBL" id="AGDV01000021">
    <property type="protein sequence ID" value="EMB30598.1"/>
    <property type="molecule type" value="Genomic_DNA"/>
</dbReference>
<dbReference type="PANTHER" id="PTHR39200:SF1">
    <property type="entry name" value="AUTO-TRANSPORTER ADHESIN HEAD GIN DOMAIN-CONTAINING PROTEIN-RELATED"/>
    <property type="match status" value="1"/>
</dbReference>
<dbReference type="PATRIC" id="fig|999432.5.peg.2372"/>
<evidence type="ECO:0000313" key="2">
    <source>
        <dbReference type="EMBL" id="EMB30598.1"/>
    </source>
</evidence>
<dbReference type="Proteomes" id="UP000011705">
    <property type="component" value="Chromosome"/>
</dbReference>
<dbReference type="InterPro" id="IPR021255">
    <property type="entry name" value="DUF2807"/>
</dbReference>
<sequence>MNKVKLIGIVKAAVITALLVICIGCQSFSGSDEVIKGNGKIETKSFPESDFNAVCIKGGWTADIRYSETFSIQIETDENIFPYLDISLTGTTLNIGFKSGYRYSISPTRRKVFITMPSLINLQTFGSLTGTISSFNMPKDSMSIDISGSGNITARDITVNTLKVDVSGSGDFSATGKAENMIADVSGSGDIKTTDFETEKADISISGSGSGKVWVTRHLKADISGSGSVRYKGNPVIETKSSGSGRISSL</sequence>
<proteinExistence type="predicted"/>
<dbReference type="Gene3D" id="2.160.20.120">
    <property type="match status" value="1"/>
</dbReference>
<dbReference type="PANTHER" id="PTHR39200">
    <property type="entry name" value="HYPOTHETICAL EXPORTED PROTEIN"/>
    <property type="match status" value="1"/>
</dbReference>
<dbReference type="RefSeq" id="WP_002685738.1">
    <property type="nucleotide sequence ID" value="NZ_CM001795.1"/>
</dbReference>